<dbReference type="eggNOG" id="KOG1399">
    <property type="taxonomic scope" value="Eukaryota"/>
</dbReference>
<comment type="pathway">
    <text evidence="2">Siderophore biosynthesis.</text>
</comment>
<dbReference type="GO" id="GO:0006879">
    <property type="term" value="P:intracellular iron ion homeostasis"/>
    <property type="evidence" value="ECO:0007669"/>
    <property type="project" value="TreeGrafter"/>
</dbReference>
<keyword evidence="5" id="KW-0285">Flavoprotein</keyword>
<keyword evidence="8" id="KW-0560">Oxidoreductase</keyword>
<dbReference type="AlphaFoldDB" id="S3C7E8"/>
<dbReference type="EMBL" id="KE148148">
    <property type="protein sequence ID" value="EPE08712.1"/>
    <property type="molecule type" value="Genomic_DNA"/>
</dbReference>
<sequence>MTVNGYTNGHTNGHANGHVNGNGVANGHSNGVAATPGKASTSNKSRLHPAEPEAVQDLICVGFGPASLSVAVALHDALESGALQTPPKVLFLEKQQRFAWHAGMLLPGAKMQISFVKDLATLRNPRSAFTFINYLHRNGRLVEFTNLGTFLPARTEYEDYLRWCASSFDESVAYGSEVVSVEADKETQEDGAPLTTFRVVVKNAKTGVQQVYRARNVLMATGGKPRLPASMPAAHPRVIHSSQYAHLVPAILNNPSAPYRVAVVGAGQSAAEIFNNIQVLYPNSKTSLIMRSEFLRPSDDSPFVNSIFNPEYIDSLYPKPASYRKNILDEARPTNYGVVRLELIEALYERMYHQRRILGTDESQWPHRILGGHHVVSVTPDTEDRLHVVVEPELKDQSKPLELDVDLIICATGYQRNAHLTMLKGLWPLLPETVAGKAADDAQVGIGSWTVDEAAPKVLSVSRDYHVGFAPGQVANGSGVWLQGCCEGTHGLSDTLLSVLATRSGEIVESIFGASA</sequence>
<keyword evidence="12" id="KW-0503">Monooxygenase</keyword>
<name>S3C7E8_OPHP1</name>
<dbReference type="VEuPathDB" id="FungiDB:F503_04299"/>
<evidence type="ECO:0000256" key="3">
    <source>
        <dbReference type="ARBA" id="ARBA00007588"/>
    </source>
</evidence>
<evidence type="ECO:0000256" key="1">
    <source>
        <dbReference type="ARBA" id="ARBA00001974"/>
    </source>
</evidence>
<dbReference type="GO" id="GO:0004497">
    <property type="term" value="F:monooxygenase activity"/>
    <property type="evidence" value="ECO:0007669"/>
    <property type="project" value="UniProtKB-KW"/>
</dbReference>
<dbReference type="InterPro" id="IPR025700">
    <property type="entry name" value="Lys/Orn_oxygenase"/>
</dbReference>
<dbReference type="SUPFAM" id="SSF51905">
    <property type="entry name" value="FAD/NAD(P)-binding domain"/>
    <property type="match status" value="2"/>
</dbReference>
<evidence type="ECO:0000256" key="9">
    <source>
        <dbReference type="ARBA" id="ARBA00047598"/>
    </source>
</evidence>
<evidence type="ECO:0000256" key="8">
    <source>
        <dbReference type="ARBA" id="ARBA00023002"/>
    </source>
</evidence>
<reference evidence="12 13" key="1">
    <citation type="journal article" date="2013" name="BMC Genomics">
        <title>The genome and transcriptome of the pine saprophyte Ophiostoma piceae, and a comparison with the bark beetle-associated pine pathogen Grosmannia clavigera.</title>
        <authorList>
            <person name="Haridas S."/>
            <person name="Wang Y."/>
            <person name="Lim L."/>
            <person name="Massoumi Alamouti S."/>
            <person name="Jackman S."/>
            <person name="Docking R."/>
            <person name="Robertson G."/>
            <person name="Birol I."/>
            <person name="Bohlmann J."/>
            <person name="Breuil C."/>
        </authorList>
    </citation>
    <scope>NUCLEOTIDE SEQUENCE [LARGE SCALE GENOMIC DNA]</scope>
    <source>
        <strain evidence="12 13">UAMH 11346</strain>
    </source>
</reference>
<dbReference type="Proteomes" id="UP000016923">
    <property type="component" value="Unassembled WGS sequence"/>
</dbReference>
<dbReference type="InterPro" id="IPR036188">
    <property type="entry name" value="FAD/NAD-bd_sf"/>
</dbReference>
<evidence type="ECO:0000313" key="13">
    <source>
        <dbReference type="Proteomes" id="UP000016923"/>
    </source>
</evidence>
<evidence type="ECO:0000256" key="11">
    <source>
        <dbReference type="SAM" id="MobiDB-lite"/>
    </source>
</evidence>
<organism evidence="12 13">
    <name type="scientific">Ophiostoma piceae (strain UAMH 11346)</name>
    <name type="common">Sap stain fungus</name>
    <dbReference type="NCBI Taxonomy" id="1262450"/>
    <lineage>
        <taxon>Eukaryota</taxon>
        <taxon>Fungi</taxon>
        <taxon>Dikarya</taxon>
        <taxon>Ascomycota</taxon>
        <taxon>Pezizomycotina</taxon>
        <taxon>Sordariomycetes</taxon>
        <taxon>Sordariomycetidae</taxon>
        <taxon>Ophiostomatales</taxon>
        <taxon>Ophiostomataceae</taxon>
        <taxon>Ophiostoma</taxon>
    </lineage>
</organism>
<accession>S3C7E8</accession>
<keyword evidence="6" id="KW-0274">FAD</keyword>
<comment type="cofactor">
    <cofactor evidence="1">
        <name>FAD</name>
        <dbReference type="ChEBI" id="CHEBI:57692"/>
    </cofactor>
</comment>
<dbReference type="EC" id="1.14.13.196" evidence="4"/>
<evidence type="ECO:0000256" key="4">
    <source>
        <dbReference type="ARBA" id="ARBA00012881"/>
    </source>
</evidence>
<keyword evidence="7" id="KW-0521">NADP</keyword>
<evidence type="ECO:0000256" key="2">
    <source>
        <dbReference type="ARBA" id="ARBA00004924"/>
    </source>
</evidence>
<comment type="similarity">
    <text evidence="3">Belongs to the lysine N(6)-hydroxylase/L-ornithine N(5)-oxygenase family.</text>
</comment>
<dbReference type="Gene3D" id="3.50.50.60">
    <property type="entry name" value="FAD/NAD(P)-binding domain"/>
    <property type="match status" value="1"/>
</dbReference>
<comment type="catalytic activity">
    <reaction evidence="10">
        <text>L-ornithine + NADH + O2 = N(5)-hydroxy-L-ornithine + NAD(+) + H2O</text>
        <dbReference type="Rhea" id="RHEA:41512"/>
        <dbReference type="ChEBI" id="CHEBI:15377"/>
        <dbReference type="ChEBI" id="CHEBI:15379"/>
        <dbReference type="ChEBI" id="CHEBI:46911"/>
        <dbReference type="ChEBI" id="CHEBI:57540"/>
        <dbReference type="ChEBI" id="CHEBI:57945"/>
        <dbReference type="ChEBI" id="CHEBI:78275"/>
        <dbReference type="EC" id="1.14.13.196"/>
    </reaction>
</comment>
<evidence type="ECO:0000256" key="6">
    <source>
        <dbReference type="ARBA" id="ARBA00022827"/>
    </source>
</evidence>
<evidence type="ECO:0000256" key="5">
    <source>
        <dbReference type="ARBA" id="ARBA00022630"/>
    </source>
</evidence>
<dbReference type="PANTHER" id="PTHR42802:SF1">
    <property type="entry name" value="L-ORNITHINE N(5)-MONOOXYGENASE"/>
    <property type="match status" value="1"/>
</dbReference>
<dbReference type="OrthoDB" id="3519933at2759"/>
<gene>
    <name evidence="12" type="ORF">F503_04299</name>
</gene>
<dbReference type="HOGENOM" id="CLU_020931_2_0_1"/>
<evidence type="ECO:0000256" key="10">
    <source>
        <dbReference type="ARBA" id="ARBA00049248"/>
    </source>
</evidence>
<dbReference type="PANTHER" id="PTHR42802">
    <property type="entry name" value="MONOOXYGENASE"/>
    <property type="match status" value="1"/>
</dbReference>
<evidence type="ECO:0000313" key="12">
    <source>
        <dbReference type="EMBL" id="EPE08712.1"/>
    </source>
</evidence>
<feature type="compositionally biased region" description="Low complexity" evidence="11">
    <location>
        <begin position="1"/>
        <end position="34"/>
    </location>
</feature>
<dbReference type="STRING" id="1262450.S3C7E8"/>
<feature type="region of interest" description="Disordered" evidence="11">
    <location>
        <begin position="1"/>
        <end position="49"/>
    </location>
</feature>
<protein>
    <recommendedName>
        <fullName evidence="4">L-ornithine N(5)-monooxygenase [NAD(P)H]</fullName>
        <ecNumber evidence="4">1.14.13.196</ecNumber>
    </recommendedName>
</protein>
<dbReference type="OMA" id="YHGNTNY"/>
<comment type="catalytic activity">
    <reaction evidence="9">
        <text>L-ornithine + NADPH + O2 = N(5)-hydroxy-L-ornithine + NADP(+) + H2O</text>
        <dbReference type="Rhea" id="RHEA:41508"/>
        <dbReference type="ChEBI" id="CHEBI:15377"/>
        <dbReference type="ChEBI" id="CHEBI:15379"/>
        <dbReference type="ChEBI" id="CHEBI:46911"/>
        <dbReference type="ChEBI" id="CHEBI:57783"/>
        <dbReference type="ChEBI" id="CHEBI:58349"/>
        <dbReference type="ChEBI" id="CHEBI:78275"/>
        <dbReference type="EC" id="1.14.13.196"/>
    </reaction>
</comment>
<keyword evidence="13" id="KW-1185">Reference proteome</keyword>
<proteinExistence type="inferred from homology"/>
<dbReference type="PRINTS" id="PR00368">
    <property type="entry name" value="FADPNR"/>
</dbReference>
<dbReference type="Pfam" id="PF13434">
    <property type="entry name" value="Lys_Orn_oxgnase"/>
    <property type="match status" value="1"/>
</dbReference>
<evidence type="ECO:0000256" key="7">
    <source>
        <dbReference type="ARBA" id="ARBA00022857"/>
    </source>
</evidence>